<gene>
    <name evidence="1" type="ORF">AFI02nite_34150</name>
</gene>
<evidence type="ECO:0000313" key="1">
    <source>
        <dbReference type="EMBL" id="GEK15379.1"/>
    </source>
</evidence>
<dbReference type="AlphaFoldDB" id="A0A510ULE5"/>
<protein>
    <submittedName>
        <fullName evidence="1">Uncharacterized protein</fullName>
    </submittedName>
</protein>
<name>A0A510ULE5_ALIFS</name>
<organism evidence="1 2">
    <name type="scientific">Aliivibrio fischeri</name>
    <name type="common">Vibrio fischeri</name>
    <dbReference type="NCBI Taxonomy" id="668"/>
    <lineage>
        <taxon>Bacteria</taxon>
        <taxon>Pseudomonadati</taxon>
        <taxon>Pseudomonadota</taxon>
        <taxon>Gammaproteobacteria</taxon>
        <taxon>Vibrionales</taxon>
        <taxon>Vibrionaceae</taxon>
        <taxon>Aliivibrio</taxon>
    </lineage>
</organism>
<dbReference type="EMBL" id="BJTZ01000029">
    <property type="protein sequence ID" value="GEK15379.1"/>
    <property type="molecule type" value="Genomic_DNA"/>
</dbReference>
<dbReference type="RefSeq" id="WP_146865883.1">
    <property type="nucleotide sequence ID" value="NZ_BJTZ01000029.1"/>
</dbReference>
<evidence type="ECO:0000313" key="2">
    <source>
        <dbReference type="Proteomes" id="UP000321787"/>
    </source>
</evidence>
<dbReference type="Proteomes" id="UP000321787">
    <property type="component" value="Unassembled WGS sequence"/>
</dbReference>
<reference evidence="1 2" key="1">
    <citation type="submission" date="2019-07" db="EMBL/GenBank/DDBJ databases">
        <title>Whole genome shotgun sequence of Aliivibrio fischeri NBRC 101058.</title>
        <authorList>
            <person name="Hosoyama A."/>
            <person name="Uohara A."/>
            <person name="Ohji S."/>
            <person name="Ichikawa N."/>
        </authorList>
    </citation>
    <scope>NUCLEOTIDE SEQUENCE [LARGE SCALE GENOMIC DNA]</scope>
    <source>
        <strain evidence="1 2">NBRC 101058</strain>
    </source>
</reference>
<accession>A0A510ULE5</accession>
<proteinExistence type="predicted"/>
<sequence length="131" mass="14705">MQPTVLSTFGQFVTSSIANVADFIDVTAQAKSVGFHFPHIVMSQHTWFTVVDVPDMAKHIDKDALTIQLLRQVRRAARKSPHSSHVTFEVCKPPTTTSCYVNRPVTLVARIDTSKKQQPILVIMLEEEDND</sequence>
<comment type="caution">
    <text evidence="1">The sequence shown here is derived from an EMBL/GenBank/DDBJ whole genome shotgun (WGS) entry which is preliminary data.</text>
</comment>